<organism evidence="1 2">
    <name type="scientific">Robbsia betulipollinis</name>
    <dbReference type="NCBI Taxonomy" id="2981849"/>
    <lineage>
        <taxon>Bacteria</taxon>
        <taxon>Pseudomonadati</taxon>
        <taxon>Pseudomonadota</taxon>
        <taxon>Betaproteobacteria</taxon>
        <taxon>Burkholderiales</taxon>
        <taxon>Burkholderiaceae</taxon>
        <taxon>Robbsia</taxon>
    </lineage>
</organism>
<dbReference type="Gene3D" id="1.20.58.90">
    <property type="match status" value="1"/>
</dbReference>
<dbReference type="Pfam" id="PF09392">
    <property type="entry name" value="T3SS_needle_F"/>
    <property type="match status" value="1"/>
</dbReference>
<sequence>MNDLTSRFTPTHILAKAQGALDAQEARLNQRIDALGEKTDQATLLKLQVDFQQYLQSYNATSAITKAIHDTQSDIIRKF</sequence>
<gene>
    <name evidence="1" type="ORF">OVY01_21615</name>
</gene>
<comment type="caution">
    <text evidence="1">The sequence shown here is derived from an EMBL/GenBank/DDBJ whole genome shotgun (WGS) entry which is preliminary data.</text>
</comment>
<proteinExistence type="predicted"/>
<dbReference type="InterPro" id="IPR037203">
    <property type="entry name" value="T3SS_needle-like_sf"/>
</dbReference>
<evidence type="ECO:0000313" key="2">
    <source>
        <dbReference type="Proteomes" id="UP001082899"/>
    </source>
</evidence>
<dbReference type="InterPro" id="IPR021123">
    <property type="entry name" value="T3SS_needle-like"/>
</dbReference>
<evidence type="ECO:0008006" key="3">
    <source>
        <dbReference type="Google" id="ProtNLM"/>
    </source>
</evidence>
<name>A0ABT3ZT39_9BURK</name>
<protein>
    <recommendedName>
        <fullName evidence="3">EscF/YscF/HrpA family type III secretion system needle major subunit</fullName>
    </recommendedName>
</protein>
<reference evidence="1" key="1">
    <citation type="submission" date="2022-11" db="EMBL/GenBank/DDBJ databases">
        <title>Robbsia betulipollinis sp. nov., isolated from pollen of birch (Betula pendula).</title>
        <authorList>
            <person name="Shi H."/>
            <person name="Ambika Manirajan B."/>
            <person name="Ratering S."/>
            <person name="Geissler-Plaum R."/>
            <person name="Schnell S."/>
        </authorList>
    </citation>
    <scope>NUCLEOTIDE SEQUENCE</scope>
    <source>
        <strain evidence="1">Bb-Pol-6</strain>
    </source>
</reference>
<keyword evidence="2" id="KW-1185">Reference proteome</keyword>
<dbReference type="RefSeq" id="WP_267849673.1">
    <property type="nucleotide sequence ID" value="NZ_JAPMXC010000012.1"/>
</dbReference>
<evidence type="ECO:0000313" key="1">
    <source>
        <dbReference type="EMBL" id="MCY0389744.1"/>
    </source>
</evidence>
<dbReference type="EMBL" id="JAPMXC010000012">
    <property type="protein sequence ID" value="MCY0389744.1"/>
    <property type="molecule type" value="Genomic_DNA"/>
</dbReference>
<dbReference type="Proteomes" id="UP001082899">
    <property type="component" value="Unassembled WGS sequence"/>
</dbReference>
<dbReference type="SUPFAM" id="SSF140129">
    <property type="entry name" value="MxiH-like"/>
    <property type="match status" value="1"/>
</dbReference>
<accession>A0ABT3ZT39</accession>